<dbReference type="EMBL" id="CP002198">
    <property type="protein sequence ID" value="ADN14267.1"/>
    <property type="molecule type" value="Genomic_DNA"/>
</dbReference>
<dbReference type="Gene3D" id="3.90.245.10">
    <property type="entry name" value="Ribonucleoside hydrolase-like"/>
    <property type="match status" value="1"/>
</dbReference>
<dbReference type="Pfam" id="PF01156">
    <property type="entry name" value="IU_nuc_hydro"/>
    <property type="match status" value="1"/>
</dbReference>
<organism evidence="5 6">
    <name type="scientific">Gloeothece verrucosa (strain PCC 7822)</name>
    <name type="common">Cyanothece sp. (strain PCC 7822)</name>
    <dbReference type="NCBI Taxonomy" id="497965"/>
    <lineage>
        <taxon>Bacteria</taxon>
        <taxon>Bacillati</taxon>
        <taxon>Cyanobacteriota</taxon>
        <taxon>Cyanophyceae</taxon>
        <taxon>Oscillatoriophycideae</taxon>
        <taxon>Chroococcales</taxon>
        <taxon>Aphanothecaceae</taxon>
        <taxon>Gloeothece</taxon>
        <taxon>Gloeothece verrucosa</taxon>
    </lineage>
</organism>
<name>E0UF15_GLOV7</name>
<dbReference type="InterPro" id="IPR036452">
    <property type="entry name" value="Ribo_hydro-like"/>
</dbReference>
<dbReference type="PANTHER" id="PTHR12304:SF46">
    <property type="entry name" value="INOSINE-ADENOSINE-GUANOSINE-NUCLEOSIDE HYDROLASE"/>
    <property type="match status" value="1"/>
</dbReference>
<protein>
    <submittedName>
        <fullName evidence="5">Inosine/uridine-preferring nucleoside hydrolase</fullName>
    </submittedName>
</protein>
<feature type="domain" description="Inosine/uridine-preferring nucleoside hydrolase" evidence="4">
    <location>
        <begin position="56"/>
        <end position="352"/>
    </location>
</feature>
<dbReference type="InterPro" id="IPR001910">
    <property type="entry name" value="Inosine/uridine_hydrolase_dom"/>
</dbReference>
<dbReference type="HOGENOM" id="CLU_739115_0_0_3"/>
<dbReference type="STRING" id="497965.Cyan7822_2289"/>
<keyword evidence="2" id="KW-0326">Glycosidase</keyword>
<keyword evidence="6" id="KW-1185">Reference proteome</keyword>
<reference evidence="6" key="1">
    <citation type="journal article" date="2011" name="MBio">
        <title>Novel metabolic attributes of the genus Cyanothece, comprising a group of unicellular nitrogen-fixing Cyanobacteria.</title>
        <authorList>
            <person name="Bandyopadhyay A."/>
            <person name="Elvitigala T."/>
            <person name="Welsh E."/>
            <person name="Stockel J."/>
            <person name="Liberton M."/>
            <person name="Min H."/>
            <person name="Sherman L.A."/>
            <person name="Pakrasi H.B."/>
        </authorList>
    </citation>
    <scope>NUCLEOTIDE SEQUENCE [LARGE SCALE GENOMIC DNA]</scope>
    <source>
        <strain evidence="6">PCC 7822</strain>
    </source>
</reference>
<dbReference type="InterPro" id="IPR023186">
    <property type="entry name" value="IUNH"/>
</dbReference>
<sequence>MKKLIVSCLAIILSLLVAVFPASAKNNSSQNKLIHSPTGKGVNQLVASASGGRTPLIFDDDGSQDGMTALSYLLANPKFDIKAITLCQGIADPATFVGNFERMLGRLGVSTDIPLGIGRSEALSGHNTYPQFIRDGAVTFWSPFVKLPETAPTYKTKPAAKLIVETIKKSPEPVTILATGSLTNIAEALRLDPGIIKNISVIEIMGGSVYLPGNLGVVPEPPFSTNKVAEFNIWVDPVAAQEVFKAGEKGLKIQLTPLDATHEISFSREDQQAWLATKTPESEMAAEFLDFALTVIQSGNDPNPVWDLVAAINLAEPNFSPETPLHLEVDTKTAPGENQGQTYVVPNAPPNIYVSLKPSFDNLSFKAGELFSSL</sequence>
<dbReference type="KEGG" id="cyj:Cyan7822_2289"/>
<proteinExistence type="predicted"/>
<feature type="chain" id="PRO_5003141282" evidence="3">
    <location>
        <begin position="25"/>
        <end position="374"/>
    </location>
</feature>
<gene>
    <name evidence="5" type="ordered locus">Cyan7822_2289</name>
</gene>
<dbReference type="GO" id="GO:0008477">
    <property type="term" value="F:purine nucleosidase activity"/>
    <property type="evidence" value="ECO:0007669"/>
    <property type="project" value="TreeGrafter"/>
</dbReference>
<evidence type="ECO:0000313" key="6">
    <source>
        <dbReference type="Proteomes" id="UP000008206"/>
    </source>
</evidence>
<dbReference type="SUPFAM" id="SSF53590">
    <property type="entry name" value="Nucleoside hydrolase"/>
    <property type="match status" value="1"/>
</dbReference>
<evidence type="ECO:0000256" key="3">
    <source>
        <dbReference type="SAM" id="SignalP"/>
    </source>
</evidence>
<evidence type="ECO:0000256" key="2">
    <source>
        <dbReference type="ARBA" id="ARBA00023295"/>
    </source>
</evidence>
<feature type="signal peptide" evidence="3">
    <location>
        <begin position="1"/>
        <end position="24"/>
    </location>
</feature>
<dbReference type="GO" id="GO:0006152">
    <property type="term" value="P:purine nucleoside catabolic process"/>
    <property type="evidence" value="ECO:0007669"/>
    <property type="project" value="TreeGrafter"/>
</dbReference>
<keyword evidence="1 5" id="KW-0378">Hydrolase</keyword>
<dbReference type="Proteomes" id="UP000008206">
    <property type="component" value="Chromosome"/>
</dbReference>
<evidence type="ECO:0000313" key="5">
    <source>
        <dbReference type="EMBL" id="ADN14267.1"/>
    </source>
</evidence>
<evidence type="ECO:0000256" key="1">
    <source>
        <dbReference type="ARBA" id="ARBA00022801"/>
    </source>
</evidence>
<evidence type="ECO:0000259" key="4">
    <source>
        <dbReference type="Pfam" id="PF01156"/>
    </source>
</evidence>
<dbReference type="RefSeq" id="WP_013322372.1">
    <property type="nucleotide sequence ID" value="NC_014501.1"/>
</dbReference>
<keyword evidence="3" id="KW-0732">Signal</keyword>
<dbReference type="OrthoDB" id="9797882at2"/>
<dbReference type="eggNOG" id="COG1957">
    <property type="taxonomic scope" value="Bacteria"/>
</dbReference>
<accession>E0UF15</accession>
<dbReference type="AlphaFoldDB" id="E0UF15"/>
<dbReference type="PANTHER" id="PTHR12304">
    <property type="entry name" value="INOSINE-URIDINE PREFERRING NUCLEOSIDE HYDROLASE"/>
    <property type="match status" value="1"/>
</dbReference>
<dbReference type="GO" id="GO:0005829">
    <property type="term" value="C:cytosol"/>
    <property type="evidence" value="ECO:0007669"/>
    <property type="project" value="TreeGrafter"/>
</dbReference>